<sequence length="222" mass="25086">MNTAIRVIMTADGSHTLVNGDLEKSYHSVYGAWQESQRVYIELGLFPAFDRFAAEPINLFEMGFGSGLNALLTLREAERLQRPVHYVSIDTEPVPLAEARRLNYDQLLATTQLAALHEAPWNEAVAITPFFTLEKRQVSLQEFNTEHQFQLIYFDAFSPTSQPELWEVDMFSKLAGFLLPGGLLTTYCSKSIVQRAMRAAGLTVEKHSGPRHKRDVLRAVKN</sequence>
<dbReference type="Proteomes" id="UP000238375">
    <property type="component" value="Unassembled WGS sequence"/>
</dbReference>
<dbReference type="GO" id="GO:0004808">
    <property type="term" value="F:tRNA (5-methylaminomethyl-2-thiouridylate)(34)-methyltransferase activity"/>
    <property type="evidence" value="ECO:0007669"/>
    <property type="project" value="InterPro"/>
</dbReference>
<reference evidence="2 3" key="1">
    <citation type="submission" date="2018-03" db="EMBL/GenBank/DDBJ databases">
        <title>Genomic Encyclopedia of Archaeal and Bacterial Type Strains, Phase II (KMG-II): from individual species to whole genera.</title>
        <authorList>
            <person name="Goeker M."/>
        </authorList>
    </citation>
    <scope>NUCLEOTIDE SEQUENCE [LARGE SCALE GENOMIC DNA]</scope>
    <source>
        <strain evidence="2 3">DSM 28354</strain>
    </source>
</reference>
<dbReference type="PANTHER" id="PTHR39963:SF1">
    <property type="entry name" value="MNMC-LIKE METHYLTRANSFERASE DOMAIN-CONTAINING PROTEIN"/>
    <property type="match status" value="1"/>
</dbReference>
<protein>
    <submittedName>
        <fullName evidence="2">tRNA U34 5-methylaminomethyl-2-thiouridine-forming methyltransferase MnmC</fullName>
    </submittedName>
</protein>
<dbReference type="InterPro" id="IPR029063">
    <property type="entry name" value="SAM-dependent_MTases_sf"/>
</dbReference>
<name>A0A2T0THU2_9BACT</name>
<proteinExistence type="predicted"/>
<dbReference type="InterPro" id="IPR047785">
    <property type="entry name" value="tRNA_MNMC2"/>
</dbReference>
<evidence type="ECO:0000313" key="2">
    <source>
        <dbReference type="EMBL" id="PRY45284.1"/>
    </source>
</evidence>
<dbReference type="SUPFAM" id="SSF53335">
    <property type="entry name" value="S-adenosyl-L-methionine-dependent methyltransferases"/>
    <property type="match status" value="1"/>
</dbReference>
<gene>
    <name evidence="2" type="ORF">CLV58_10232</name>
</gene>
<dbReference type="OrthoDB" id="9786494at2"/>
<accession>A0A2T0THU2</accession>
<dbReference type="PANTHER" id="PTHR39963">
    <property type="entry name" value="SLL0983 PROTEIN"/>
    <property type="match status" value="1"/>
</dbReference>
<keyword evidence="2" id="KW-0808">Transferase</keyword>
<keyword evidence="2" id="KW-0489">Methyltransferase</keyword>
<dbReference type="Gene3D" id="3.40.50.150">
    <property type="entry name" value="Vaccinia Virus protein VP39"/>
    <property type="match status" value="1"/>
</dbReference>
<feature type="domain" description="MnmC-like methyltransferase" evidence="1">
    <location>
        <begin position="143"/>
        <end position="222"/>
    </location>
</feature>
<dbReference type="GO" id="GO:0016645">
    <property type="term" value="F:oxidoreductase activity, acting on the CH-NH group of donors"/>
    <property type="evidence" value="ECO:0007669"/>
    <property type="project" value="InterPro"/>
</dbReference>
<organism evidence="2 3">
    <name type="scientific">Spirosoma oryzae</name>
    <dbReference type="NCBI Taxonomy" id="1469603"/>
    <lineage>
        <taxon>Bacteria</taxon>
        <taxon>Pseudomonadati</taxon>
        <taxon>Bacteroidota</taxon>
        <taxon>Cytophagia</taxon>
        <taxon>Cytophagales</taxon>
        <taxon>Cytophagaceae</taxon>
        <taxon>Spirosoma</taxon>
    </lineage>
</organism>
<keyword evidence="3" id="KW-1185">Reference proteome</keyword>
<dbReference type="Pfam" id="PF05430">
    <property type="entry name" value="Methyltransf_30"/>
    <property type="match status" value="1"/>
</dbReference>
<dbReference type="AlphaFoldDB" id="A0A2T0THU2"/>
<dbReference type="RefSeq" id="WP_106136153.1">
    <property type="nucleotide sequence ID" value="NZ_PVTE01000002.1"/>
</dbReference>
<evidence type="ECO:0000259" key="1">
    <source>
        <dbReference type="Pfam" id="PF05430"/>
    </source>
</evidence>
<dbReference type="EMBL" id="PVTE01000002">
    <property type="protein sequence ID" value="PRY45284.1"/>
    <property type="molecule type" value="Genomic_DNA"/>
</dbReference>
<dbReference type="GO" id="GO:0032259">
    <property type="term" value="P:methylation"/>
    <property type="evidence" value="ECO:0007669"/>
    <property type="project" value="UniProtKB-KW"/>
</dbReference>
<dbReference type="NCBIfam" id="NF033855">
    <property type="entry name" value="tRNA_MNMC2"/>
    <property type="match status" value="1"/>
</dbReference>
<dbReference type="InterPro" id="IPR008471">
    <property type="entry name" value="MnmC-like_methylTransf"/>
</dbReference>
<comment type="caution">
    <text evidence="2">The sequence shown here is derived from an EMBL/GenBank/DDBJ whole genome shotgun (WGS) entry which is preliminary data.</text>
</comment>
<evidence type="ECO:0000313" key="3">
    <source>
        <dbReference type="Proteomes" id="UP000238375"/>
    </source>
</evidence>